<dbReference type="Gene3D" id="3.40.50.150">
    <property type="entry name" value="Vaccinia Virus protein VP39"/>
    <property type="match status" value="1"/>
</dbReference>
<dbReference type="RefSeq" id="WP_345611041.1">
    <property type="nucleotide sequence ID" value="NZ_BAABJO010000036.1"/>
</dbReference>
<reference evidence="2" key="1">
    <citation type="journal article" date="2019" name="Int. J. Syst. Evol. Microbiol.">
        <title>The Global Catalogue of Microorganisms (GCM) 10K type strain sequencing project: providing services to taxonomists for standard genome sequencing and annotation.</title>
        <authorList>
            <consortium name="The Broad Institute Genomics Platform"/>
            <consortium name="The Broad Institute Genome Sequencing Center for Infectious Disease"/>
            <person name="Wu L."/>
            <person name="Ma J."/>
        </authorList>
    </citation>
    <scope>NUCLEOTIDE SEQUENCE [LARGE SCALE GENOMIC DNA]</scope>
    <source>
        <strain evidence="2">JCM 18302</strain>
    </source>
</reference>
<comment type="caution">
    <text evidence="1">The sequence shown here is derived from an EMBL/GenBank/DDBJ whole genome shotgun (WGS) entry which is preliminary data.</text>
</comment>
<protein>
    <submittedName>
        <fullName evidence="1">Uncharacterized protein</fullName>
    </submittedName>
</protein>
<accession>A0ABP9NYN8</accession>
<proteinExistence type="predicted"/>
<dbReference type="Proteomes" id="UP001500804">
    <property type="component" value="Unassembled WGS sequence"/>
</dbReference>
<name>A0ABP9NYN8_9PSEU</name>
<keyword evidence="2" id="KW-1185">Reference proteome</keyword>
<dbReference type="InterPro" id="IPR029063">
    <property type="entry name" value="SAM-dependent_MTases_sf"/>
</dbReference>
<dbReference type="EMBL" id="BAABJO010000036">
    <property type="protein sequence ID" value="GAA5137049.1"/>
    <property type="molecule type" value="Genomic_DNA"/>
</dbReference>
<organism evidence="1 2">
    <name type="scientific">Pseudonocardia adelaidensis</name>
    <dbReference type="NCBI Taxonomy" id="648754"/>
    <lineage>
        <taxon>Bacteria</taxon>
        <taxon>Bacillati</taxon>
        <taxon>Actinomycetota</taxon>
        <taxon>Actinomycetes</taxon>
        <taxon>Pseudonocardiales</taxon>
        <taxon>Pseudonocardiaceae</taxon>
        <taxon>Pseudonocardia</taxon>
    </lineage>
</organism>
<sequence>MGQYLRRDHPLSAKPVACTMGADYEWRAWEELRYGIRTGGNAAVHVLGSDVWEYRRRHPEHGEVFDAAMRSRPALPARVSWRRTTSRGGRTR</sequence>
<gene>
    <name evidence="1" type="ORF">GCM10023320_69150</name>
</gene>
<evidence type="ECO:0000313" key="1">
    <source>
        <dbReference type="EMBL" id="GAA5137049.1"/>
    </source>
</evidence>
<evidence type="ECO:0000313" key="2">
    <source>
        <dbReference type="Proteomes" id="UP001500804"/>
    </source>
</evidence>